<organism evidence="1">
    <name type="scientific">marine sediment metagenome</name>
    <dbReference type="NCBI Taxonomy" id="412755"/>
    <lineage>
        <taxon>unclassified sequences</taxon>
        <taxon>metagenomes</taxon>
        <taxon>ecological metagenomes</taxon>
    </lineage>
</organism>
<dbReference type="EMBL" id="LAZR01004097">
    <property type="protein sequence ID" value="KKN11811.1"/>
    <property type="molecule type" value="Genomic_DNA"/>
</dbReference>
<proteinExistence type="predicted"/>
<gene>
    <name evidence="1" type="ORF">LCGC14_1022640</name>
</gene>
<accession>A0A0F9QF43</accession>
<dbReference type="AlphaFoldDB" id="A0A0F9QF43"/>
<protein>
    <submittedName>
        <fullName evidence="1">Uncharacterized protein</fullName>
    </submittedName>
</protein>
<evidence type="ECO:0000313" key="1">
    <source>
        <dbReference type="EMBL" id="KKN11811.1"/>
    </source>
</evidence>
<name>A0A0F9QF43_9ZZZZ</name>
<sequence>MRPQERRMKARVYSDSVTWKEFPGKRLVELHWADGCSVQLAGYETGDKDETRLLLRVWPKNGTAEYGGDNQTFMSLRLLRGEEGWAYEDAETDLMLLTSYEGALTRAEDAEATAEKLKTLGRTLMREYRHLMGGDTPEIRDFETALAAPETRKGGLCQNCNLSMVYHICICSENDVISETPRNTCPGCEHRVHPGTKCPVDMSDHTYEPPNSNLPCSGRACDNGPDCDLPQGHRPPV</sequence>
<reference evidence="1" key="1">
    <citation type="journal article" date="2015" name="Nature">
        <title>Complex archaea that bridge the gap between prokaryotes and eukaryotes.</title>
        <authorList>
            <person name="Spang A."/>
            <person name="Saw J.H."/>
            <person name="Jorgensen S.L."/>
            <person name="Zaremba-Niedzwiedzka K."/>
            <person name="Martijn J."/>
            <person name="Lind A.E."/>
            <person name="van Eijk R."/>
            <person name="Schleper C."/>
            <person name="Guy L."/>
            <person name="Ettema T.J."/>
        </authorList>
    </citation>
    <scope>NUCLEOTIDE SEQUENCE</scope>
</reference>
<comment type="caution">
    <text evidence="1">The sequence shown here is derived from an EMBL/GenBank/DDBJ whole genome shotgun (WGS) entry which is preliminary data.</text>
</comment>